<feature type="binding site" evidence="16">
    <location>
        <begin position="179"/>
        <end position="181"/>
    </location>
    <ligand>
        <name>beta-D-galactose</name>
        <dbReference type="ChEBI" id="CHEBI:27667"/>
    </ligand>
</feature>
<feature type="active site" description="Proton acceptor" evidence="14">
    <location>
        <position position="309"/>
    </location>
</feature>
<dbReference type="OMA" id="IYHHISR"/>
<dbReference type="GO" id="GO:0005737">
    <property type="term" value="C:cytoplasm"/>
    <property type="evidence" value="ECO:0007669"/>
    <property type="project" value="UniProtKB-SubCell"/>
</dbReference>
<comment type="catalytic activity">
    <reaction evidence="1 13">
        <text>alpha-D-glucose = beta-D-glucose</text>
        <dbReference type="Rhea" id="RHEA:10264"/>
        <dbReference type="ChEBI" id="CHEBI:15903"/>
        <dbReference type="ChEBI" id="CHEBI:17925"/>
        <dbReference type="EC" id="5.1.3.3"/>
    </reaction>
</comment>
<name>A7SDT3_NEMVE</name>
<gene>
    <name evidence="17" type="ORF">NEMVEDRAFT_v1g229971</name>
</gene>
<dbReference type="GO" id="GO:0006006">
    <property type="term" value="P:glucose metabolic process"/>
    <property type="evidence" value="ECO:0000318"/>
    <property type="project" value="GO_Central"/>
</dbReference>
<evidence type="ECO:0000256" key="3">
    <source>
        <dbReference type="ARBA" id="ARBA00004496"/>
    </source>
</evidence>
<evidence type="ECO:0000256" key="14">
    <source>
        <dbReference type="PIRSR" id="PIRSR005096-1"/>
    </source>
</evidence>
<dbReference type="PANTHER" id="PTHR10091">
    <property type="entry name" value="ALDOSE-1-EPIMERASE"/>
    <property type="match status" value="1"/>
</dbReference>
<dbReference type="Proteomes" id="UP000001593">
    <property type="component" value="Unassembled WGS sequence"/>
</dbReference>
<dbReference type="UniPathway" id="UPA00242"/>
<dbReference type="GO" id="GO:0033499">
    <property type="term" value="P:galactose catabolic process via UDP-galactose, Leloir pathway"/>
    <property type="evidence" value="ECO:0000318"/>
    <property type="project" value="GO_Central"/>
</dbReference>
<keyword evidence="18" id="KW-1185">Reference proteome</keyword>
<evidence type="ECO:0000256" key="13">
    <source>
        <dbReference type="PIRNR" id="PIRNR005096"/>
    </source>
</evidence>
<protein>
    <recommendedName>
        <fullName evidence="13">Aldose 1-epimerase</fullName>
        <ecNumber evidence="13">5.1.3.3</ecNumber>
    </recommendedName>
</protein>
<feature type="binding site" evidence="16">
    <location>
        <begin position="83"/>
        <end position="84"/>
    </location>
    <ligand>
        <name>beta-D-galactose</name>
        <dbReference type="ChEBI" id="CHEBI:27667"/>
    </ligand>
</feature>
<dbReference type="STRING" id="45351.A7SDT3"/>
<dbReference type="PANTHER" id="PTHR10091:SF0">
    <property type="entry name" value="GALACTOSE MUTAROTASE"/>
    <property type="match status" value="1"/>
</dbReference>
<dbReference type="Gene3D" id="2.70.98.10">
    <property type="match status" value="1"/>
</dbReference>
<keyword evidence="10 13" id="KW-0413">Isomerase</keyword>
<dbReference type="PROSITE" id="PS00545">
    <property type="entry name" value="ALDOSE_1_EPIMERASE"/>
    <property type="match status" value="1"/>
</dbReference>
<dbReference type="InParanoid" id="A7SDT3"/>
<comment type="catalytic activity">
    <reaction evidence="2">
        <text>alpha-D-galactose = beta-D-galactose</text>
        <dbReference type="Rhea" id="RHEA:28675"/>
        <dbReference type="ChEBI" id="CHEBI:27667"/>
        <dbReference type="ChEBI" id="CHEBI:28061"/>
        <dbReference type="EC" id="5.1.3.3"/>
    </reaction>
    <physiologicalReaction direction="right-to-left" evidence="2">
        <dbReference type="Rhea" id="RHEA:28677"/>
    </physiologicalReaction>
</comment>
<dbReference type="GO" id="GO:0004034">
    <property type="term" value="F:aldose 1-epimerase activity"/>
    <property type="evidence" value="ECO:0000318"/>
    <property type="project" value="GO_Central"/>
</dbReference>
<dbReference type="eggNOG" id="KOG1604">
    <property type="taxonomic scope" value="Eukaryota"/>
</dbReference>
<evidence type="ECO:0000256" key="10">
    <source>
        <dbReference type="ARBA" id="ARBA00023235"/>
    </source>
</evidence>
<dbReference type="InterPro" id="IPR018052">
    <property type="entry name" value="Ald1_epimerase_CS"/>
</dbReference>
<evidence type="ECO:0000256" key="5">
    <source>
        <dbReference type="ARBA" id="ARBA00005028"/>
    </source>
</evidence>
<comment type="pathway">
    <text evidence="4">Carbohydrate metabolism; galactose metabolism.</text>
</comment>
<evidence type="ECO:0000313" key="17">
    <source>
        <dbReference type="EMBL" id="EDO38130.1"/>
    </source>
</evidence>
<feature type="active site" description="Proton donor" evidence="14">
    <location>
        <position position="179"/>
    </location>
</feature>
<dbReference type="CDD" id="cd09019">
    <property type="entry name" value="galactose_mutarotase_like"/>
    <property type="match status" value="1"/>
</dbReference>
<evidence type="ECO:0000256" key="11">
    <source>
        <dbReference type="ARBA" id="ARBA00023277"/>
    </source>
</evidence>
<keyword evidence="11 13" id="KW-0119">Carbohydrate metabolism</keyword>
<dbReference type="EC" id="5.1.3.3" evidence="13"/>
<accession>A7SDT3</accession>
<organism evidence="17 18">
    <name type="scientific">Nematostella vectensis</name>
    <name type="common">Starlet sea anemone</name>
    <dbReference type="NCBI Taxonomy" id="45351"/>
    <lineage>
        <taxon>Eukaryota</taxon>
        <taxon>Metazoa</taxon>
        <taxon>Cnidaria</taxon>
        <taxon>Anthozoa</taxon>
        <taxon>Hexacorallia</taxon>
        <taxon>Actiniaria</taxon>
        <taxon>Edwardsiidae</taxon>
        <taxon>Nematostella</taxon>
    </lineage>
</organism>
<dbReference type="AlphaFoldDB" id="A7SDT3"/>
<evidence type="ECO:0000256" key="4">
    <source>
        <dbReference type="ARBA" id="ARBA00004947"/>
    </source>
</evidence>
<evidence type="ECO:0000313" key="18">
    <source>
        <dbReference type="Proteomes" id="UP000001593"/>
    </source>
</evidence>
<dbReference type="InterPro" id="IPR014718">
    <property type="entry name" value="GH-type_carb-bd"/>
</dbReference>
<comment type="subunit">
    <text evidence="7">Monomer.</text>
</comment>
<evidence type="ECO:0000256" key="1">
    <source>
        <dbReference type="ARBA" id="ARBA00001614"/>
    </source>
</evidence>
<dbReference type="KEGG" id="nve:5509733"/>
<keyword evidence="9" id="KW-0597">Phosphoprotein</keyword>
<dbReference type="SUPFAM" id="SSF74650">
    <property type="entry name" value="Galactose mutarotase-like"/>
    <property type="match status" value="1"/>
</dbReference>
<reference evidence="17 18" key="1">
    <citation type="journal article" date="2007" name="Science">
        <title>Sea anemone genome reveals ancestral eumetazoan gene repertoire and genomic organization.</title>
        <authorList>
            <person name="Putnam N.H."/>
            <person name="Srivastava M."/>
            <person name="Hellsten U."/>
            <person name="Dirks B."/>
            <person name="Chapman J."/>
            <person name="Salamov A."/>
            <person name="Terry A."/>
            <person name="Shapiro H."/>
            <person name="Lindquist E."/>
            <person name="Kapitonov V.V."/>
            <person name="Jurka J."/>
            <person name="Genikhovich G."/>
            <person name="Grigoriev I.V."/>
            <person name="Lucas S.M."/>
            <person name="Steele R.E."/>
            <person name="Finnerty J.R."/>
            <person name="Technau U."/>
            <person name="Martindale M.Q."/>
            <person name="Rokhsar D.S."/>
        </authorList>
    </citation>
    <scope>NUCLEOTIDE SEQUENCE [LARGE SCALE GENOMIC DNA]</scope>
    <source>
        <strain evidence="18">CH2 X CH6</strain>
    </source>
</reference>
<comment type="pathway">
    <text evidence="5 13">Carbohydrate metabolism; hexose metabolism.</text>
</comment>
<evidence type="ECO:0000256" key="8">
    <source>
        <dbReference type="ARBA" id="ARBA00022490"/>
    </source>
</evidence>
<dbReference type="UniPathway" id="UPA00214"/>
<dbReference type="InterPro" id="IPR015443">
    <property type="entry name" value="Aldose_1-epimerase"/>
</dbReference>
<dbReference type="InterPro" id="IPR011013">
    <property type="entry name" value="Gal_mutarotase_sf_dom"/>
</dbReference>
<dbReference type="GO" id="GO:0030246">
    <property type="term" value="F:carbohydrate binding"/>
    <property type="evidence" value="ECO:0007669"/>
    <property type="project" value="InterPro"/>
</dbReference>
<comment type="function">
    <text evidence="12">Mutarotase that catalyzes the interconversion of beta-D-galactose and alpha-D-galactose during galactose metabolism. Beta-D-galactose is metabolized in the liver into glucose 1-phosphate, the primary metabolic fuel, by the action of four enzymes that constitute the Leloir pathway: GALM, GALK1 (galactokinase), GALT (galactose-1-phosphate uridylyltransferase) and GALE (UDP-galactose-4'-epimerase). Involved in the maintenance of the equilibrium between the beta- and alpha-anomers of galactose, therefore ensuring a sufficient supply of the alpha-anomer for GALK1. Also active on D-glucose although shows a preference for galactose over glucose.</text>
</comment>
<proteinExistence type="inferred from homology"/>
<dbReference type="HOGENOM" id="CLU_031753_2_0_1"/>
<dbReference type="PIRSF" id="PIRSF005096">
    <property type="entry name" value="GALM"/>
    <property type="match status" value="1"/>
</dbReference>
<dbReference type="InterPro" id="IPR047215">
    <property type="entry name" value="Galactose_mutarotase-like"/>
</dbReference>
<dbReference type="PhylomeDB" id="A7SDT3"/>
<dbReference type="NCBIfam" id="NF008277">
    <property type="entry name" value="PRK11055.1"/>
    <property type="match status" value="1"/>
</dbReference>
<feature type="binding site" evidence="15">
    <location>
        <position position="248"/>
    </location>
    <ligand>
        <name>beta-D-galactose</name>
        <dbReference type="ChEBI" id="CHEBI:27667"/>
    </ligand>
</feature>
<evidence type="ECO:0000256" key="2">
    <source>
        <dbReference type="ARBA" id="ARBA00001712"/>
    </source>
</evidence>
<evidence type="ECO:0000256" key="16">
    <source>
        <dbReference type="PIRSR" id="PIRSR005096-3"/>
    </source>
</evidence>
<evidence type="ECO:0000256" key="15">
    <source>
        <dbReference type="PIRSR" id="PIRSR005096-2"/>
    </source>
</evidence>
<dbReference type="Pfam" id="PF01263">
    <property type="entry name" value="Aldose_epim"/>
    <property type="match status" value="1"/>
</dbReference>
<comment type="similarity">
    <text evidence="6 13">Belongs to the aldose epimerase family.</text>
</comment>
<dbReference type="EMBL" id="DS469632">
    <property type="protein sequence ID" value="EDO38130.1"/>
    <property type="molecule type" value="Genomic_DNA"/>
</dbReference>
<evidence type="ECO:0000256" key="9">
    <source>
        <dbReference type="ARBA" id="ARBA00022553"/>
    </source>
</evidence>
<keyword evidence="8" id="KW-0963">Cytoplasm</keyword>
<sequence>MASAKIEKSLYGQTKAGKDVYKYTFTNMNGVQVEVISFGAIIIAVKTPDRNGTFEDITLGYDDIKGFEDNPPYFGSTIGRVANRIANAEFTLDGKTYHLAKNNGPNCLHGGLIGFNKVLWQSSIEEDHVKMSYTSHDGEEGFPGKVKVTVTYSLTEDNEIRINYSATTSKATPINLTNHSYFNLAGQVAKDVLSHVMWIDADKYLPTNKVQIPTGEFRPVTGEPEGAFDFTKPKAIGKDIDKTPPGYDHCFCLNQGEGMKARVVHPESGRVLQIFTNQPGMQLYTGNFLEGNTGKAGLHYHKHDGLALEAQDYPNAINEPSFPNTVLRPGMEYKRHIIFQFLVEK</sequence>
<evidence type="ECO:0000256" key="12">
    <source>
        <dbReference type="ARBA" id="ARBA00045743"/>
    </source>
</evidence>
<dbReference type="InterPro" id="IPR008183">
    <property type="entry name" value="Aldose_1/G6P_1-epimerase"/>
</dbReference>
<evidence type="ECO:0000256" key="6">
    <source>
        <dbReference type="ARBA" id="ARBA00006206"/>
    </source>
</evidence>
<evidence type="ECO:0000256" key="7">
    <source>
        <dbReference type="ARBA" id="ARBA00011245"/>
    </source>
</evidence>
<comment type="subcellular location">
    <subcellularLocation>
        <location evidence="3">Cytoplasm</location>
    </subcellularLocation>
</comment>
<dbReference type="FunFam" id="2.70.98.10:FF:000003">
    <property type="entry name" value="Aldose 1-epimerase"/>
    <property type="match status" value="1"/>
</dbReference>